<dbReference type="Gene3D" id="3.10.100.10">
    <property type="entry name" value="Mannose-Binding Protein A, subunit A"/>
    <property type="match status" value="1"/>
</dbReference>
<dbReference type="PROSITE" id="PS50041">
    <property type="entry name" value="C_TYPE_LECTIN_2"/>
    <property type="match status" value="1"/>
</dbReference>
<keyword evidence="4" id="KW-0130">Cell adhesion</keyword>
<evidence type="ECO:0000256" key="2">
    <source>
        <dbReference type="ARBA" id="ARBA00022692"/>
    </source>
</evidence>
<keyword evidence="6 11" id="KW-1133">Transmembrane helix</keyword>
<evidence type="ECO:0000256" key="4">
    <source>
        <dbReference type="ARBA" id="ARBA00022889"/>
    </source>
</evidence>
<dbReference type="InterPro" id="IPR052013">
    <property type="entry name" value="Mouse_KLRs"/>
</dbReference>
<dbReference type="SUPFAM" id="SSF56436">
    <property type="entry name" value="C-type lectin-like"/>
    <property type="match status" value="1"/>
</dbReference>
<keyword evidence="10" id="KW-0325">Glycoprotein</keyword>
<dbReference type="GO" id="GO:0038023">
    <property type="term" value="F:signaling receptor activity"/>
    <property type="evidence" value="ECO:0000318"/>
    <property type="project" value="GO_Central"/>
</dbReference>
<dbReference type="PANTHER" id="PTHR46329">
    <property type="entry name" value="KILLER CELL LECTIN-LIKE RECEPTOR 2"/>
    <property type="match status" value="1"/>
</dbReference>
<reference evidence="13" key="1">
    <citation type="submission" date="2020-03" db="EMBL/GenBank/DDBJ databases">
        <title>Long-read based genome assembly of a Labrador retriever dog.</title>
        <authorList>
            <person name="Eory L."/>
            <person name="Zhang W."/>
            <person name="Schoenebeck J."/>
        </authorList>
    </citation>
    <scope>NUCLEOTIDE SEQUENCE [LARGE SCALE GENOMIC DNA]</scope>
    <source>
        <strain evidence="13">Labrador retriever</strain>
    </source>
</reference>
<evidence type="ECO:0000256" key="1">
    <source>
        <dbReference type="ARBA" id="ARBA00004606"/>
    </source>
</evidence>
<evidence type="ECO:0000256" key="6">
    <source>
        <dbReference type="ARBA" id="ARBA00022989"/>
    </source>
</evidence>
<evidence type="ECO:0000313" key="14">
    <source>
        <dbReference type="Proteomes" id="UP000805418"/>
    </source>
</evidence>
<evidence type="ECO:0000259" key="12">
    <source>
        <dbReference type="PROSITE" id="PS50041"/>
    </source>
</evidence>
<dbReference type="GeneTree" id="ENSGT00390000008117"/>
<dbReference type="GO" id="GO:0005886">
    <property type="term" value="C:plasma membrane"/>
    <property type="evidence" value="ECO:0007669"/>
    <property type="project" value="UniProtKB-ARBA"/>
</dbReference>
<dbReference type="Ensembl" id="ENSCAFT00845045150.1">
    <property type="protein sequence ID" value="ENSCAFP00845035400.1"/>
    <property type="gene ID" value="ENSCAFG00845025568.1"/>
</dbReference>
<evidence type="ECO:0000256" key="3">
    <source>
        <dbReference type="ARBA" id="ARBA00022734"/>
    </source>
</evidence>
<organism evidence="13 14">
    <name type="scientific">Canis lupus familiaris</name>
    <name type="common">Dog</name>
    <name type="synonym">Canis familiaris</name>
    <dbReference type="NCBI Taxonomy" id="9615"/>
    <lineage>
        <taxon>Eukaryota</taxon>
        <taxon>Metazoa</taxon>
        <taxon>Chordata</taxon>
        <taxon>Craniata</taxon>
        <taxon>Vertebrata</taxon>
        <taxon>Euteleostomi</taxon>
        <taxon>Mammalia</taxon>
        <taxon>Eutheria</taxon>
        <taxon>Laurasiatheria</taxon>
        <taxon>Carnivora</taxon>
        <taxon>Caniformia</taxon>
        <taxon>Canidae</taxon>
        <taxon>Canis</taxon>
    </lineage>
</organism>
<reference evidence="13" key="3">
    <citation type="submission" date="2025-09" db="UniProtKB">
        <authorList>
            <consortium name="Ensembl"/>
        </authorList>
    </citation>
    <scope>IDENTIFICATION</scope>
    <source>
        <strain evidence="13">Boxer</strain>
    </source>
</reference>
<dbReference type="InterPro" id="IPR033992">
    <property type="entry name" value="NKR-like_CTLD"/>
</dbReference>
<dbReference type="GO" id="GO:0030246">
    <property type="term" value="F:carbohydrate binding"/>
    <property type="evidence" value="ECO:0007669"/>
    <property type="project" value="UniProtKB-KW"/>
</dbReference>
<accession>A0A8I3PV76</accession>
<dbReference type="PANTHER" id="PTHR46329:SF1">
    <property type="entry name" value="KILLER CELL LECTIN-LIKE RECEPTOR 2"/>
    <property type="match status" value="1"/>
</dbReference>
<reference evidence="13" key="2">
    <citation type="submission" date="2025-08" db="UniProtKB">
        <authorList>
            <consortium name="Ensembl"/>
        </authorList>
    </citation>
    <scope>IDENTIFICATION</scope>
    <source>
        <strain evidence="13">Boxer</strain>
    </source>
</reference>
<evidence type="ECO:0000256" key="10">
    <source>
        <dbReference type="ARBA" id="ARBA00023180"/>
    </source>
</evidence>
<dbReference type="SMART" id="SM00034">
    <property type="entry name" value="CLECT"/>
    <property type="match status" value="1"/>
</dbReference>
<comment type="subcellular location">
    <subcellularLocation>
        <location evidence="1">Membrane</location>
        <topology evidence="1">Single-pass type II membrane protein</topology>
    </subcellularLocation>
</comment>
<evidence type="ECO:0000256" key="9">
    <source>
        <dbReference type="ARBA" id="ARBA00023170"/>
    </source>
</evidence>
<keyword evidence="8" id="KW-1015">Disulfide bond</keyword>
<dbReference type="InterPro" id="IPR013600">
    <property type="entry name" value="Ly49_N"/>
</dbReference>
<dbReference type="OrthoDB" id="2142683at2759"/>
<sequence>MSNEKVIYSSLRFLQSPESQNRLRADTTQSPGKKDGKGFPVPRHLIVVILGILCLLLLIIVAVLGTKIFQFIQENHHLGEMIGNLTQEYHILQNDSYLKDQLLTNKSLEYNILKNEMLQQKKEQDLLFTNRTFQSKNKGKLHENHQSCHRIKYYYFTSKSEKWIGCKKTCQSCNSSLLKISDEDELTFIQAQTYKKNYWIGLLYDIKEEKWKWVDTDLPFGINFTFMGFSGRGQCAFLSSTRVTNIDCSNSYHCICEKRIDNVLSTSFQRYKKKRLQK</sequence>
<dbReference type="InterPro" id="IPR016187">
    <property type="entry name" value="CTDL_fold"/>
</dbReference>
<dbReference type="CDD" id="cd03593">
    <property type="entry name" value="CLECT_NK_receptors_like"/>
    <property type="match status" value="1"/>
</dbReference>
<keyword evidence="14" id="KW-1185">Reference proteome</keyword>
<gene>
    <name evidence="13" type="primary">KLRA1</name>
</gene>
<name>A0A8I3PV76_CANLF</name>
<evidence type="ECO:0000256" key="11">
    <source>
        <dbReference type="SAM" id="Phobius"/>
    </source>
</evidence>
<dbReference type="Proteomes" id="UP000805418">
    <property type="component" value="Chromosome 27"/>
</dbReference>
<keyword evidence="9" id="KW-0675">Receptor</keyword>
<dbReference type="Pfam" id="PF00059">
    <property type="entry name" value="Lectin_C"/>
    <property type="match status" value="1"/>
</dbReference>
<feature type="transmembrane region" description="Helical" evidence="11">
    <location>
        <begin position="45"/>
        <end position="65"/>
    </location>
</feature>
<keyword evidence="5" id="KW-0735">Signal-anchor</keyword>
<keyword evidence="7 11" id="KW-0472">Membrane</keyword>
<evidence type="ECO:0000256" key="5">
    <source>
        <dbReference type="ARBA" id="ARBA00022968"/>
    </source>
</evidence>
<dbReference type="GO" id="GO:0007155">
    <property type="term" value="P:cell adhesion"/>
    <property type="evidence" value="ECO:0007669"/>
    <property type="project" value="UniProtKB-KW"/>
</dbReference>
<dbReference type="AlphaFoldDB" id="A0A8I3PV76"/>
<keyword evidence="3" id="KW-0430">Lectin</keyword>
<evidence type="ECO:0000256" key="7">
    <source>
        <dbReference type="ARBA" id="ARBA00023136"/>
    </source>
</evidence>
<dbReference type="GO" id="GO:0009986">
    <property type="term" value="C:cell surface"/>
    <property type="evidence" value="ECO:0000318"/>
    <property type="project" value="GO_Central"/>
</dbReference>
<dbReference type="Pfam" id="PF08391">
    <property type="entry name" value="Ly49"/>
    <property type="match status" value="1"/>
</dbReference>
<evidence type="ECO:0000256" key="8">
    <source>
        <dbReference type="ARBA" id="ARBA00023157"/>
    </source>
</evidence>
<dbReference type="InterPro" id="IPR001304">
    <property type="entry name" value="C-type_lectin-like"/>
</dbReference>
<keyword evidence="2 11" id="KW-0812">Transmembrane</keyword>
<evidence type="ECO:0000313" key="13">
    <source>
        <dbReference type="Ensembl" id="ENSCAFP00845035400.1"/>
    </source>
</evidence>
<dbReference type="InterPro" id="IPR016186">
    <property type="entry name" value="C-type_lectin-like/link_sf"/>
</dbReference>
<proteinExistence type="predicted"/>
<feature type="domain" description="C-type lectin" evidence="12">
    <location>
        <begin position="149"/>
        <end position="257"/>
    </location>
</feature>
<protein>
    <submittedName>
        <fullName evidence="13">Killer cell lectin-like receptor subfamily A, member 1</fullName>
    </submittedName>
</protein>